<organism evidence="1 2">
    <name type="scientific">Phyllobacterium salinisoli</name>
    <dbReference type="NCBI Taxonomy" id="1899321"/>
    <lineage>
        <taxon>Bacteria</taxon>
        <taxon>Pseudomonadati</taxon>
        <taxon>Pseudomonadota</taxon>
        <taxon>Alphaproteobacteria</taxon>
        <taxon>Hyphomicrobiales</taxon>
        <taxon>Phyllobacteriaceae</taxon>
        <taxon>Phyllobacterium</taxon>
    </lineage>
</organism>
<sequence length="83" mass="8928">MASRPNVGADADTALVEQIAVTPANFNDGRAGPEALPDNPGKVFADSAYRESHFGDAVRAKGGRPRIVATGMWERIKPRRRPV</sequence>
<keyword evidence="2" id="KW-1185">Reference proteome</keyword>
<dbReference type="RefSeq" id="WP_114442295.1">
    <property type="nucleotide sequence ID" value="NZ_QOZG01000010.1"/>
</dbReference>
<dbReference type="AlphaFoldDB" id="A0A368K0W4"/>
<comment type="caution">
    <text evidence="1">The sequence shown here is derived from an EMBL/GenBank/DDBJ whole genome shotgun (WGS) entry which is preliminary data.</text>
</comment>
<dbReference type="OrthoDB" id="9774608at2"/>
<gene>
    <name evidence="1" type="ORF">DUT91_20155</name>
</gene>
<evidence type="ECO:0000313" key="2">
    <source>
        <dbReference type="Proteomes" id="UP000253420"/>
    </source>
</evidence>
<name>A0A368K0W4_9HYPH</name>
<proteinExistence type="predicted"/>
<protein>
    <submittedName>
        <fullName evidence="1">Transposase</fullName>
    </submittedName>
</protein>
<dbReference type="EMBL" id="QOZG01000010">
    <property type="protein sequence ID" value="RCS22042.1"/>
    <property type="molecule type" value="Genomic_DNA"/>
</dbReference>
<accession>A0A368K0W4</accession>
<evidence type="ECO:0000313" key="1">
    <source>
        <dbReference type="EMBL" id="RCS22042.1"/>
    </source>
</evidence>
<dbReference type="Proteomes" id="UP000253420">
    <property type="component" value="Unassembled WGS sequence"/>
</dbReference>
<reference evidence="1 2" key="1">
    <citation type="submission" date="2018-07" db="EMBL/GenBank/DDBJ databases">
        <title>The draft genome of Phyllobacterium salinisoli.</title>
        <authorList>
            <person name="Liu L."/>
            <person name="Li L."/>
            <person name="Zhang X."/>
            <person name="Liang L."/>
        </authorList>
    </citation>
    <scope>NUCLEOTIDE SEQUENCE [LARGE SCALE GENOMIC DNA]</scope>
    <source>
        <strain evidence="1 2">LLAN61</strain>
    </source>
</reference>